<gene>
    <name evidence="2" type="ORF">AS033_08945</name>
</gene>
<organism evidence="2 3">
    <name type="scientific">Exiguobacterium indicum</name>
    <dbReference type="NCBI Taxonomy" id="296995"/>
    <lineage>
        <taxon>Bacteria</taxon>
        <taxon>Bacillati</taxon>
        <taxon>Bacillota</taxon>
        <taxon>Bacilli</taxon>
        <taxon>Bacillales</taxon>
        <taxon>Bacillales Family XII. Incertae Sedis</taxon>
        <taxon>Exiguobacterium</taxon>
    </lineage>
</organism>
<protein>
    <submittedName>
        <fullName evidence="2">Uncharacterized protein</fullName>
    </submittedName>
</protein>
<reference evidence="2 3" key="1">
    <citation type="journal article" date="2015" name="Int. J. Syst. Evol. Microbiol.">
        <title>Exiguobacterium enclense sp. nov., isolated from sediment.</title>
        <authorList>
            <person name="Dastager S.G."/>
            <person name="Mawlankar R."/>
            <person name="Sonalkar V.V."/>
            <person name="Thorat M.N."/>
            <person name="Mual P."/>
            <person name="Verma A."/>
            <person name="Krishnamurthi S."/>
            <person name="Tang S.K."/>
            <person name="Li W.J."/>
        </authorList>
    </citation>
    <scope>NUCLEOTIDE SEQUENCE [LARGE SCALE GENOMIC DNA]</scope>
    <source>
        <strain evidence="2 3">NIO-1109</strain>
    </source>
</reference>
<evidence type="ECO:0000256" key="1">
    <source>
        <dbReference type="SAM" id="Phobius"/>
    </source>
</evidence>
<feature type="transmembrane region" description="Helical" evidence="1">
    <location>
        <begin position="18"/>
        <end position="40"/>
    </location>
</feature>
<feature type="transmembrane region" description="Helical" evidence="1">
    <location>
        <begin position="116"/>
        <end position="138"/>
    </location>
</feature>
<accession>A0A0V8GGV0</accession>
<dbReference type="OrthoDB" id="1751619at2"/>
<evidence type="ECO:0000313" key="2">
    <source>
        <dbReference type="EMBL" id="KSU49484.1"/>
    </source>
</evidence>
<sequence>MKQYIQLTNEEIKRSFKLYVIVVIAMIAIELTSIVAQVMYHARKVENFMELNRVSVAEALKQIDTLGYSEASSFFSYIILIGMAIVVIYAIQIWYRDWLGETKYIYRLLMLPGNRASIFFSKLTTVFLIIVSFIGIQWCVLKSGFYLFDWLIQPEYQNQSDLSPVRNVMNDFYTMNLIDLGIILAISLFIVSFIFLLVLIERSFRKGKAIIRIGLEIFVPVALTIGILALLDETRYLLETEAMFLLIGLSLCYFVYMIWKSLRLLQRKITV</sequence>
<evidence type="ECO:0000313" key="3">
    <source>
        <dbReference type="Proteomes" id="UP000053797"/>
    </source>
</evidence>
<keyword evidence="1" id="KW-1133">Transmembrane helix</keyword>
<proteinExistence type="predicted"/>
<feature type="transmembrane region" description="Helical" evidence="1">
    <location>
        <begin position="74"/>
        <end position="95"/>
    </location>
</feature>
<keyword evidence="1" id="KW-0812">Transmembrane</keyword>
<feature type="transmembrane region" description="Helical" evidence="1">
    <location>
        <begin position="177"/>
        <end position="200"/>
    </location>
</feature>
<feature type="transmembrane region" description="Helical" evidence="1">
    <location>
        <begin position="209"/>
        <end position="230"/>
    </location>
</feature>
<dbReference type="EMBL" id="LNQL01000002">
    <property type="protein sequence ID" value="KSU49484.1"/>
    <property type="molecule type" value="Genomic_DNA"/>
</dbReference>
<dbReference type="Proteomes" id="UP000053797">
    <property type="component" value="Unassembled WGS sequence"/>
</dbReference>
<dbReference type="RefSeq" id="WP_058265246.1">
    <property type="nucleotide sequence ID" value="NZ_FMYN01000002.1"/>
</dbReference>
<comment type="caution">
    <text evidence="2">The sequence shown here is derived from an EMBL/GenBank/DDBJ whole genome shotgun (WGS) entry which is preliminary data.</text>
</comment>
<name>A0A0V8GGV0_9BACL</name>
<dbReference type="AlphaFoldDB" id="A0A0V8GGV0"/>
<keyword evidence="1" id="KW-0472">Membrane</keyword>
<feature type="transmembrane region" description="Helical" evidence="1">
    <location>
        <begin position="242"/>
        <end position="259"/>
    </location>
</feature>